<dbReference type="EMBL" id="NILF01000067">
    <property type="protein sequence ID" value="TWL33805.1"/>
    <property type="molecule type" value="Genomic_DNA"/>
</dbReference>
<evidence type="ECO:0000313" key="4">
    <source>
        <dbReference type="Proteomes" id="UP000429980"/>
    </source>
</evidence>
<organism evidence="1 3">
    <name type="scientific">Bacillus paralicheniformis</name>
    <dbReference type="NCBI Taxonomy" id="1648923"/>
    <lineage>
        <taxon>Bacteria</taxon>
        <taxon>Bacillati</taxon>
        <taxon>Bacillota</taxon>
        <taxon>Bacilli</taxon>
        <taxon>Bacillales</taxon>
        <taxon>Bacillaceae</taxon>
        <taxon>Bacillus</taxon>
    </lineage>
</organism>
<dbReference type="Proteomes" id="UP000429980">
    <property type="component" value="Unassembled WGS sequence"/>
</dbReference>
<gene>
    <name evidence="1" type="ORF">B4121_0797</name>
    <name evidence="2" type="ORF">CHCC15381_0312</name>
</gene>
<dbReference type="Proteomes" id="UP000185604">
    <property type="component" value="Unassembled WGS sequence"/>
</dbReference>
<evidence type="ECO:0000313" key="1">
    <source>
        <dbReference type="EMBL" id="OLF96586.1"/>
    </source>
</evidence>
<reference evidence="1 3" key="1">
    <citation type="journal article" date="2016" name="Front. Microbiol.">
        <title>High-Level Heat Resistance of Spores of Bacillus amyloliquefaciens and Bacillus licheniformis Results from the Presence of a spoVA Operon in a Tn1546 Transposon.</title>
        <authorList>
            <person name="Berendsen E.M."/>
            <person name="Koning R.A."/>
            <person name="Boekhorst J."/>
            <person name="de Jong A."/>
            <person name="Kuipers O.P."/>
            <person name="Wells-Bennik M.H."/>
        </authorList>
    </citation>
    <scope>NUCLEOTIDE SEQUENCE [LARGE SCALE GENOMIC DNA]</scope>
    <source>
        <strain evidence="1 3">B4121</strain>
    </source>
</reference>
<accession>A0A6I7TJ61</accession>
<comment type="caution">
    <text evidence="1">The sequence shown here is derived from an EMBL/GenBank/DDBJ whole genome shotgun (WGS) entry which is preliminary data.</text>
</comment>
<dbReference type="EMBL" id="LKPO01000004">
    <property type="protein sequence ID" value="OLF96586.1"/>
    <property type="molecule type" value="Genomic_DNA"/>
</dbReference>
<sequence length="39" mass="4714">MISVYQNNIQKVMIFFLFKKGALLKDTFFKHKRSYKSGR</sequence>
<protein>
    <submittedName>
        <fullName evidence="1">Uncharacterized protein</fullName>
    </submittedName>
</protein>
<keyword evidence="4" id="KW-1185">Reference proteome</keyword>
<name>A0A6I7TJ61_9BACI</name>
<proteinExistence type="predicted"/>
<evidence type="ECO:0000313" key="2">
    <source>
        <dbReference type="EMBL" id="TWL33805.1"/>
    </source>
</evidence>
<evidence type="ECO:0000313" key="3">
    <source>
        <dbReference type="Proteomes" id="UP000185604"/>
    </source>
</evidence>
<reference evidence="2 4" key="2">
    <citation type="submission" date="2019-06" db="EMBL/GenBank/DDBJ databases">
        <title>Genome sequence analysis of &gt;100 Bacillus licheniformis strains suggests intrinsic resistance to this species.</title>
        <authorList>
            <person name="Wels M."/>
            <person name="Siezen R.J."/>
            <person name="Johansen E."/>
            <person name="Stuer-Lauridsen B."/>
            <person name="Bjerre K."/>
            <person name="Nielsen B.K.K."/>
        </authorList>
    </citation>
    <scope>NUCLEOTIDE SEQUENCE [LARGE SCALE GENOMIC DNA]</scope>
    <source>
        <strain evidence="2 4">BAC-15381</strain>
    </source>
</reference>
<dbReference type="AlphaFoldDB" id="A0A6I7TJ61"/>